<dbReference type="GO" id="GO:0005096">
    <property type="term" value="F:GTPase activator activity"/>
    <property type="evidence" value="ECO:0000318"/>
    <property type="project" value="GO_Central"/>
</dbReference>
<dbReference type="STRING" id="5722.A2FJC2"/>
<dbReference type="EMBL" id="DS113828">
    <property type="protein sequence ID" value="EAX94983.1"/>
    <property type="molecule type" value="Genomic_DNA"/>
</dbReference>
<dbReference type="Pfam" id="PF00566">
    <property type="entry name" value="RabGAP-TBC"/>
    <property type="match status" value="1"/>
</dbReference>
<gene>
    <name evidence="3" type="ORF">TVAG_048610</name>
</gene>
<dbReference type="FunFam" id="1.10.472.80:FF:000120">
    <property type="entry name" value="TBC domain containing protein"/>
    <property type="match status" value="1"/>
</dbReference>
<dbReference type="OMA" id="WILKSIM"/>
<dbReference type="eggNOG" id="KOG2197">
    <property type="taxonomic scope" value="Eukaryota"/>
</dbReference>
<dbReference type="SMR" id="A2FJC2"/>
<dbReference type="PANTHER" id="PTHR22957">
    <property type="entry name" value="TBC1 DOMAIN FAMILY MEMBER GTPASE-ACTIVATING PROTEIN"/>
    <property type="match status" value="1"/>
</dbReference>
<protein>
    <submittedName>
        <fullName evidence="3">TBC domain containing protein</fullName>
    </submittedName>
</protein>
<dbReference type="KEGG" id="tva:4752726"/>
<evidence type="ECO:0000313" key="4">
    <source>
        <dbReference type="Proteomes" id="UP000001542"/>
    </source>
</evidence>
<evidence type="ECO:0000256" key="1">
    <source>
        <dbReference type="ARBA" id="ARBA00022468"/>
    </source>
</evidence>
<dbReference type="PROSITE" id="PS50086">
    <property type="entry name" value="TBC_RABGAP"/>
    <property type="match status" value="1"/>
</dbReference>
<dbReference type="SUPFAM" id="SSF47923">
    <property type="entry name" value="Ypt/Rab-GAP domain of gyp1p"/>
    <property type="match status" value="2"/>
</dbReference>
<dbReference type="SMART" id="SM00164">
    <property type="entry name" value="TBC"/>
    <property type="match status" value="1"/>
</dbReference>
<dbReference type="Gene3D" id="1.10.472.80">
    <property type="entry name" value="Ypt/Rab-GAP domain of gyp1p, domain 3"/>
    <property type="match status" value="1"/>
</dbReference>
<dbReference type="InterPro" id="IPR035969">
    <property type="entry name" value="Rab-GAP_TBC_sf"/>
</dbReference>
<dbReference type="AlphaFoldDB" id="A2FJC2"/>
<proteinExistence type="predicted"/>
<name>A2FJC2_TRIV3</name>
<reference evidence="3" key="1">
    <citation type="submission" date="2006-10" db="EMBL/GenBank/DDBJ databases">
        <authorList>
            <person name="Amadeo P."/>
            <person name="Zhao Q."/>
            <person name="Wortman J."/>
            <person name="Fraser-Liggett C."/>
            <person name="Carlton J."/>
        </authorList>
    </citation>
    <scope>NUCLEOTIDE SEQUENCE</scope>
    <source>
        <strain evidence="3">G3</strain>
    </source>
</reference>
<dbReference type="VEuPathDB" id="TrichDB:TVAG_048610"/>
<dbReference type="RefSeq" id="XP_001307913.1">
    <property type="nucleotide sequence ID" value="XM_001307912.1"/>
</dbReference>
<dbReference type="PANTHER" id="PTHR22957:SF502">
    <property type="entry name" value="SMALL G PROTEIN SIGNALING MODULATOR 2-RELATED"/>
    <property type="match status" value="1"/>
</dbReference>
<feature type="domain" description="Rab-GAP TBC" evidence="2">
    <location>
        <begin position="120"/>
        <end position="353"/>
    </location>
</feature>
<evidence type="ECO:0000313" key="3">
    <source>
        <dbReference type="EMBL" id="EAX94983.1"/>
    </source>
</evidence>
<dbReference type="OrthoDB" id="10264062at2759"/>
<sequence length="440" mass="51707">MESVTLQFLFEDSSQLPLLTFKSKIALASIKHLFQFLKSKLIVEKPETNHYYINLRYYERKIPSNKFITHSEAVYISEHLKIMKSFGKDPIVRGKPISFAEAKKDLSNSQALKAKVMTHGLDEESRWFVWLYLLGIYDPNKSYDENIASITNNNYIYESIRKSWNNIPKIQMNETSSISKLANDVMKDVKRTDRNLEQFSRDDHPNLSVLNNVLVSYAMYCKDTGFVQGMGDIVSLFIILYIKSWDNEKTCNLVDGRKVDKETAENFIFQILCKMMTITQQDRMFTDLLKQQEFAFERVFDIIKDFHPNLAEWLQNNQLQNLIFLYRHIILLFKREFKLESVLRLWDAIFSHEKPFVFIRYFCAAILINSFPQLIVSTSGAIEEVMNFIDEYIRNMDVEQIIGLSIVLYERYHLGCTCDPLPSNSQFINYKCEKLKLISK</sequence>
<accession>A2FJC2</accession>
<dbReference type="Proteomes" id="UP000001542">
    <property type="component" value="Unassembled WGS sequence"/>
</dbReference>
<dbReference type="Gene3D" id="1.10.8.270">
    <property type="entry name" value="putative rabgap domain of human tbc1 domain family member 14 like domains"/>
    <property type="match status" value="1"/>
</dbReference>
<dbReference type="FunFam" id="1.10.8.270:FF:000125">
    <property type="entry name" value="TBC domain containing protein"/>
    <property type="match status" value="1"/>
</dbReference>
<organism evidence="3 4">
    <name type="scientific">Trichomonas vaginalis (strain ATCC PRA-98 / G3)</name>
    <dbReference type="NCBI Taxonomy" id="412133"/>
    <lineage>
        <taxon>Eukaryota</taxon>
        <taxon>Metamonada</taxon>
        <taxon>Parabasalia</taxon>
        <taxon>Trichomonadida</taxon>
        <taxon>Trichomonadidae</taxon>
        <taxon>Trichomonas</taxon>
    </lineage>
</organism>
<dbReference type="VEuPathDB" id="TrichDB:TVAGG3_0808730"/>
<dbReference type="InParanoid" id="A2FJC2"/>
<dbReference type="InterPro" id="IPR000195">
    <property type="entry name" value="Rab-GAP-TBC_dom"/>
</dbReference>
<keyword evidence="1" id="KW-0343">GTPase activation</keyword>
<keyword evidence="4" id="KW-1185">Reference proteome</keyword>
<reference evidence="3" key="2">
    <citation type="journal article" date="2007" name="Science">
        <title>Draft genome sequence of the sexually transmitted pathogen Trichomonas vaginalis.</title>
        <authorList>
            <person name="Carlton J.M."/>
            <person name="Hirt R.P."/>
            <person name="Silva J.C."/>
            <person name="Delcher A.L."/>
            <person name="Schatz M."/>
            <person name="Zhao Q."/>
            <person name="Wortman J.R."/>
            <person name="Bidwell S.L."/>
            <person name="Alsmark U.C.M."/>
            <person name="Besteiro S."/>
            <person name="Sicheritz-Ponten T."/>
            <person name="Noel C.J."/>
            <person name="Dacks J.B."/>
            <person name="Foster P.G."/>
            <person name="Simillion C."/>
            <person name="Van de Peer Y."/>
            <person name="Miranda-Saavedra D."/>
            <person name="Barton G.J."/>
            <person name="Westrop G.D."/>
            <person name="Mueller S."/>
            <person name="Dessi D."/>
            <person name="Fiori P.L."/>
            <person name="Ren Q."/>
            <person name="Paulsen I."/>
            <person name="Zhang H."/>
            <person name="Bastida-Corcuera F.D."/>
            <person name="Simoes-Barbosa A."/>
            <person name="Brown M.T."/>
            <person name="Hayes R.D."/>
            <person name="Mukherjee M."/>
            <person name="Okumura C.Y."/>
            <person name="Schneider R."/>
            <person name="Smith A.J."/>
            <person name="Vanacova S."/>
            <person name="Villalvazo M."/>
            <person name="Haas B.J."/>
            <person name="Pertea M."/>
            <person name="Feldblyum T.V."/>
            <person name="Utterback T.R."/>
            <person name="Shu C.L."/>
            <person name="Osoegawa K."/>
            <person name="de Jong P.J."/>
            <person name="Hrdy I."/>
            <person name="Horvathova L."/>
            <person name="Zubacova Z."/>
            <person name="Dolezal P."/>
            <person name="Malik S.B."/>
            <person name="Logsdon J.M. Jr."/>
            <person name="Henze K."/>
            <person name="Gupta A."/>
            <person name="Wang C.C."/>
            <person name="Dunne R.L."/>
            <person name="Upcroft J.A."/>
            <person name="Upcroft P."/>
            <person name="White O."/>
            <person name="Salzberg S.L."/>
            <person name="Tang P."/>
            <person name="Chiu C.-H."/>
            <person name="Lee Y.-S."/>
            <person name="Embley T.M."/>
            <person name="Coombs G.H."/>
            <person name="Mottram J.C."/>
            <person name="Tachezy J."/>
            <person name="Fraser-Liggett C.M."/>
            <person name="Johnson P.J."/>
        </authorList>
    </citation>
    <scope>NUCLEOTIDE SEQUENCE [LARGE SCALE GENOMIC DNA]</scope>
    <source>
        <strain evidence="3">G3</strain>
    </source>
</reference>
<evidence type="ECO:0000259" key="2">
    <source>
        <dbReference type="PROSITE" id="PS50086"/>
    </source>
</evidence>